<name>A0A2P6C802_9FLAO</name>
<dbReference type="Pfam" id="PF13630">
    <property type="entry name" value="SdpI"/>
    <property type="match status" value="1"/>
</dbReference>
<evidence type="ECO:0008006" key="4">
    <source>
        <dbReference type="Google" id="ProtNLM"/>
    </source>
</evidence>
<protein>
    <recommendedName>
        <fullName evidence="4">SdpI/YhfL protein family</fullName>
    </recommendedName>
</protein>
<dbReference type="EMBL" id="MSCK01000002">
    <property type="protein sequence ID" value="PQJ69035.1"/>
    <property type="molecule type" value="Genomic_DNA"/>
</dbReference>
<dbReference type="AlphaFoldDB" id="A0A2P6C802"/>
<keyword evidence="1" id="KW-1133">Transmembrane helix</keyword>
<keyword evidence="1" id="KW-0812">Transmembrane</keyword>
<proteinExistence type="predicted"/>
<dbReference type="InterPro" id="IPR025962">
    <property type="entry name" value="SdpI/YhfL"/>
</dbReference>
<feature type="transmembrane region" description="Helical" evidence="1">
    <location>
        <begin position="6"/>
        <end position="24"/>
    </location>
</feature>
<dbReference type="OrthoDB" id="3173919at2"/>
<reference evidence="2 3" key="1">
    <citation type="submission" date="2016-12" db="EMBL/GenBank/DDBJ databases">
        <title>Trade-off between light-utilization and light-protection in marine flavobacteria.</title>
        <authorList>
            <person name="Kumagai Y."/>
            <person name="Yoshizawa S."/>
            <person name="Kogure K."/>
            <person name="Iwasaki W."/>
        </authorList>
    </citation>
    <scope>NUCLEOTIDE SEQUENCE [LARGE SCALE GENOMIC DNA]</scope>
    <source>
        <strain evidence="2 3">KCTC 12100</strain>
    </source>
</reference>
<dbReference type="RefSeq" id="WP_105049968.1">
    <property type="nucleotide sequence ID" value="NZ_CP150661.1"/>
</dbReference>
<comment type="caution">
    <text evidence="2">The sequence shown here is derived from an EMBL/GenBank/DDBJ whole genome shotgun (WGS) entry which is preliminary data.</text>
</comment>
<sequence length="117" mass="13527">MSPIIYILTTNGLLFILSIIFWKFPPKKINNWYGYRTPKAMLNQQIWDFANSIFNKKLVIYAGISFLGGLVFANFATKELTWQPMVLVLLSVLVSVIKTERALNDHFTEEGKKKKLK</sequence>
<gene>
    <name evidence="2" type="ORF">BTO14_13440</name>
</gene>
<organism evidence="2 3">
    <name type="scientific">Polaribacter butkevichii</name>
    <dbReference type="NCBI Taxonomy" id="218490"/>
    <lineage>
        <taxon>Bacteria</taxon>
        <taxon>Pseudomonadati</taxon>
        <taxon>Bacteroidota</taxon>
        <taxon>Flavobacteriia</taxon>
        <taxon>Flavobacteriales</taxon>
        <taxon>Flavobacteriaceae</taxon>
    </lineage>
</organism>
<evidence type="ECO:0000313" key="2">
    <source>
        <dbReference type="EMBL" id="PQJ69035.1"/>
    </source>
</evidence>
<accession>A0A2P6C802</accession>
<evidence type="ECO:0000256" key="1">
    <source>
        <dbReference type="SAM" id="Phobius"/>
    </source>
</evidence>
<keyword evidence="1" id="KW-0472">Membrane</keyword>
<feature type="transmembrane region" description="Helical" evidence="1">
    <location>
        <begin position="58"/>
        <end position="75"/>
    </location>
</feature>
<feature type="transmembrane region" description="Helical" evidence="1">
    <location>
        <begin position="81"/>
        <end position="97"/>
    </location>
</feature>
<evidence type="ECO:0000313" key="3">
    <source>
        <dbReference type="Proteomes" id="UP000247345"/>
    </source>
</evidence>
<keyword evidence="3" id="KW-1185">Reference proteome</keyword>
<dbReference type="Proteomes" id="UP000247345">
    <property type="component" value="Unassembled WGS sequence"/>
</dbReference>